<dbReference type="Pfam" id="PF07859">
    <property type="entry name" value="Abhydrolase_3"/>
    <property type="match status" value="1"/>
</dbReference>
<sequence length="73" mass="8089">MIVNENAVRRDEGEAYGRKLAQAGVRVTSLRYNGTIHDFVMLNPIAQIPAMRAAVGHAIGYLRHVFAAANRRL</sequence>
<organism evidence="2 3">
    <name type="scientific">Rhizobium sullae</name>
    <name type="common">Rhizobium hedysari</name>
    <dbReference type="NCBI Taxonomy" id="50338"/>
    <lineage>
        <taxon>Bacteria</taxon>
        <taxon>Pseudomonadati</taxon>
        <taxon>Pseudomonadota</taxon>
        <taxon>Alphaproteobacteria</taxon>
        <taxon>Hyphomicrobiales</taxon>
        <taxon>Rhizobiaceae</taxon>
        <taxon>Rhizobium/Agrobacterium group</taxon>
        <taxon>Rhizobium</taxon>
    </lineage>
</organism>
<dbReference type="InterPro" id="IPR013094">
    <property type="entry name" value="AB_hydrolase_3"/>
</dbReference>
<dbReference type="Proteomes" id="UP000232164">
    <property type="component" value="Unassembled WGS sequence"/>
</dbReference>
<gene>
    <name evidence="2" type="ORF">CWR43_03830</name>
</gene>
<dbReference type="InterPro" id="IPR029058">
    <property type="entry name" value="AB_hydrolase_fold"/>
</dbReference>
<comment type="caution">
    <text evidence="2">The sequence shown here is derived from an EMBL/GenBank/DDBJ whole genome shotgun (WGS) entry which is preliminary data.</text>
</comment>
<dbReference type="SUPFAM" id="SSF53474">
    <property type="entry name" value="alpha/beta-Hydrolases"/>
    <property type="match status" value="1"/>
</dbReference>
<dbReference type="EMBL" id="PIQN01000003">
    <property type="protein sequence ID" value="PKA44955.1"/>
    <property type="molecule type" value="Genomic_DNA"/>
</dbReference>
<name>A0A2N0DFT5_RHISU</name>
<reference evidence="2 3" key="1">
    <citation type="submission" date="2017-11" db="EMBL/GenBank/DDBJ databases">
        <authorList>
            <person name="Han C.G."/>
        </authorList>
    </citation>
    <scope>NUCLEOTIDE SEQUENCE [LARGE SCALE GENOMIC DNA]</scope>
    <source>
        <strain evidence="2 3">HCNT1</strain>
    </source>
</reference>
<evidence type="ECO:0000259" key="1">
    <source>
        <dbReference type="Pfam" id="PF07859"/>
    </source>
</evidence>
<dbReference type="GO" id="GO:0016787">
    <property type="term" value="F:hydrolase activity"/>
    <property type="evidence" value="ECO:0007669"/>
    <property type="project" value="InterPro"/>
</dbReference>
<reference evidence="2 3" key="2">
    <citation type="submission" date="2017-12" db="EMBL/GenBank/DDBJ databases">
        <title>Genome sequence of Rhizobium sullae HCNT1 isolated from Sulla coronaria nodules and featuring peculiar denitrification phenotypes.</title>
        <authorList>
            <person name="De Diego-Diaz B."/>
            <person name="Treu L."/>
            <person name="Campanaro S."/>
            <person name="Da Silva Duarte V."/>
            <person name="Basaglia M."/>
            <person name="Favaro L."/>
            <person name="Casella S."/>
            <person name="Squartini A."/>
        </authorList>
    </citation>
    <scope>NUCLEOTIDE SEQUENCE [LARGE SCALE GENOMIC DNA]</scope>
    <source>
        <strain evidence="2 3">HCNT1</strain>
    </source>
</reference>
<evidence type="ECO:0000313" key="3">
    <source>
        <dbReference type="Proteomes" id="UP000232164"/>
    </source>
</evidence>
<dbReference type="AlphaFoldDB" id="A0A2N0DFT5"/>
<protein>
    <recommendedName>
        <fullName evidence="1">Alpha/beta hydrolase fold-3 domain-containing protein</fullName>
    </recommendedName>
</protein>
<accession>A0A2N0DFT5</accession>
<dbReference type="Gene3D" id="3.40.50.1820">
    <property type="entry name" value="alpha/beta hydrolase"/>
    <property type="match status" value="1"/>
</dbReference>
<proteinExistence type="predicted"/>
<evidence type="ECO:0000313" key="2">
    <source>
        <dbReference type="EMBL" id="PKA44955.1"/>
    </source>
</evidence>
<dbReference type="STRING" id="1041146.GCA_000427985_04915"/>
<feature type="domain" description="Alpha/beta hydrolase fold-3" evidence="1">
    <location>
        <begin position="1"/>
        <end position="40"/>
    </location>
</feature>